<dbReference type="SUPFAM" id="SSF56672">
    <property type="entry name" value="DNA/RNA polymerases"/>
    <property type="match status" value="1"/>
</dbReference>
<feature type="coiled-coil region" evidence="1">
    <location>
        <begin position="31"/>
        <end position="58"/>
    </location>
</feature>
<dbReference type="InterPro" id="IPR000477">
    <property type="entry name" value="RT_dom"/>
</dbReference>
<reference evidence="3 4" key="1">
    <citation type="submission" date="2019-03" db="EMBL/GenBank/DDBJ databases">
        <title>Single cell metagenomics reveals metabolic interactions within the superorganism composed of flagellate Streblomastix strix and complex community of Bacteroidetes bacteria on its surface.</title>
        <authorList>
            <person name="Treitli S.C."/>
            <person name="Kolisko M."/>
            <person name="Husnik F."/>
            <person name="Keeling P."/>
            <person name="Hampl V."/>
        </authorList>
    </citation>
    <scope>NUCLEOTIDE SEQUENCE [LARGE SCALE GENOMIC DNA]</scope>
    <source>
        <strain evidence="3">ST1C</strain>
    </source>
</reference>
<dbReference type="Gene3D" id="3.30.70.270">
    <property type="match status" value="1"/>
</dbReference>
<sequence>MPLGISITPGMFEKTIQIPIDTVISKSPVRIVNYEDDILFLMQDQQQLEKEIECILEEFRKYGLLINVSKSKMKQKQQFVFLGWMINSTTMKIQLTNEKRKELKSLDQRQIKLIMEQKTTKDQKRSKFGWQAQVFHSIIQTRRTASIVNKQFNEQGGESNMLDKRNDNNEEVFDRAVLVDEPVGESKAKAKYHLRKAIDSILQIEEENGWTLTIRHIAAKQNNKADKQSRLSMSEEYSKKSEVLEDVLKDWQAEITVDLFAARNSAKCKRYYSLGKDKKAEGRDSMIVSQEEEFAQIHPPIPIISRVIRKIIEEKAQGIMIVPCWTGQVWWTQLKEISVREKELCESEKVLQMRSKMRKRNLKDPPGRILALEVNGDMMGQECFEMLWKHPDYQEMKFKIQQITGMEVEEDTPVRYQPFGCI</sequence>
<dbReference type="PANTHER" id="PTHR33050">
    <property type="entry name" value="REVERSE TRANSCRIPTASE DOMAIN-CONTAINING PROTEIN"/>
    <property type="match status" value="1"/>
</dbReference>
<name>A0A5J4W8J2_9EUKA</name>
<feature type="domain" description="Reverse transcriptase" evidence="2">
    <location>
        <begin position="1"/>
        <end position="86"/>
    </location>
</feature>
<dbReference type="OrthoDB" id="2897838at2759"/>
<organism evidence="3 4">
    <name type="scientific">Streblomastix strix</name>
    <dbReference type="NCBI Taxonomy" id="222440"/>
    <lineage>
        <taxon>Eukaryota</taxon>
        <taxon>Metamonada</taxon>
        <taxon>Preaxostyla</taxon>
        <taxon>Oxymonadida</taxon>
        <taxon>Streblomastigidae</taxon>
        <taxon>Streblomastix</taxon>
    </lineage>
</organism>
<protein>
    <recommendedName>
        <fullName evidence="2">Reverse transcriptase domain-containing protein</fullName>
    </recommendedName>
</protein>
<dbReference type="InterPro" id="IPR043502">
    <property type="entry name" value="DNA/RNA_pol_sf"/>
</dbReference>
<dbReference type="PANTHER" id="PTHR33050:SF7">
    <property type="entry name" value="RIBONUCLEASE H"/>
    <property type="match status" value="1"/>
</dbReference>
<comment type="caution">
    <text evidence="3">The sequence shown here is derived from an EMBL/GenBank/DDBJ whole genome shotgun (WGS) entry which is preliminary data.</text>
</comment>
<accession>A0A5J4W8J2</accession>
<evidence type="ECO:0000313" key="4">
    <source>
        <dbReference type="Proteomes" id="UP000324800"/>
    </source>
</evidence>
<dbReference type="AlphaFoldDB" id="A0A5J4W8J2"/>
<dbReference type="InterPro" id="IPR043128">
    <property type="entry name" value="Rev_trsase/Diguanyl_cyclase"/>
</dbReference>
<dbReference type="Proteomes" id="UP000324800">
    <property type="component" value="Unassembled WGS sequence"/>
</dbReference>
<dbReference type="InterPro" id="IPR052055">
    <property type="entry name" value="Hepadnavirus_pol/RT"/>
</dbReference>
<evidence type="ECO:0000313" key="3">
    <source>
        <dbReference type="EMBL" id="KAA6391251.1"/>
    </source>
</evidence>
<keyword evidence="1" id="KW-0175">Coiled coil</keyword>
<evidence type="ECO:0000256" key="1">
    <source>
        <dbReference type="SAM" id="Coils"/>
    </source>
</evidence>
<proteinExistence type="predicted"/>
<dbReference type="EMBL" id="SNRW01002943">
    <property type="protein sequence ID" value="KAA6391251.1"/>
    <property type="molecule type" value="Genomic_DNA"/>
</dbReference>
<dbReference type="Pfam" id="PF00078">
    <property type="entry name" value="RVT_1"/>
    <property type="match status" value="1"/>
</dbReference>
<dbReference type="PROSITE" id="PS50878">
    <property type="entry name" value="RT_POL"/>
    <property type="match status" value="1"/>
</dbReference>
<gene>
    <name evidence="3" type="ORF">EZS28_013225</name>
</gene>
<evidence type="ECO:0000259" key="2">
    <source>
        <dbReference type="PROSITE" id="PS50878"/>
    </source>
</evidence>